<proteinExistence type="predicted"/>
<evidence type="ECO:0000313" key="3">
    <source>
        <dbReference type="Proteomes" id="UP000290218"/>
    </source>
</evidence>
<keyword evidence="2" id="KW-0449">Lipoprotein</keyword>
<sequence length="65" mass="7145">MKRFLLLTSACLPALFSGCVNVKTTPIEVKPIHITVDVNVKVDRALDDFFGELDSKSATHETPKS</sequence>
<dbReference type="Proteomes" id="UP000290218">
    <property type="component" value="Unassembled WGS sequence"/>
</dbReference>
<dbReference type="PROSITE" id="PS51257">
    <property type="entry name" value="PROKAR_LIPOPROTEIN"/>
    <property type="match status" value="1"/>
</dbReference>
<feature type="chain" id="PRO_5020922730" evidence="1">
    <location>
        <begin position="23"/>
        <end position="65"/>
    </location>
</feature>
<organism evidence="2 3">
    <name type="scientific">Oleiharenicola lentus</name>
    <dbReference type="NCBI Taxonomy" id="2508720"/>
    <lineage>
        <taxon>Bacteria</taxon>
        <taxon>Pseudomonadati</taxon>
        <taxon>Verrucomicrobiota</taxon>
        <taxon>Opitutia</taxon>
        <taxon>Opitutales</taxon>
        <taxon>Opitutaceae</taxon>
        <taxon>Oleiharenicola</taxon>
    </lineage>
</organism>
<protein>
    <submittedName>
        <fullName evidence="2">YnbE family lipoprotein</fullName>
    </submittedName>
</protein>
<reference evidence="2 3" key="1">
    <citation type="submission" date="2019-01" db="EMBL/GenBank/DDBJ databases">
        <title>Lacunisphaera sp. strain TWA-58.</title>
        <authorList>
            <person name="Chen W.-M."/>
        </authorList>
    </citation>
    <scope>NUCLEOTIDE SEQUENCE [LARGE SCALE GENOMIC DNA]</scope>
    <source>
        <strain evidence="2 3">TWA-58</strain>
    </source>
</reference>
<name>A0A4Q1CCZ8_9BACT</name>
<dbReference type="RefSeq" id="WP_129048167.1">
    <property type="nucleotide sequence ID" value="NZ_SDHX01000001.1"/>
</dbReference>
<evidence type="ECO:0000256" key="1">
    <source>
        <dbReference type="SAM" id="SignalP"/>
    </source>
</evidence>
<gene>
    <name evidence="2" type="ORF">ESB00_13300</name>
</gene>
<keyword evidence="3" id="KW-1185">Reference proteome</keyword>
<feature type="signal peptide" evidence="1">
    <location>
        <begin position="1"/>
        <end position="22"/>
    </location>
</feature>
<evidence type="ECO:0000313" key="2">
    <source>
        <dbReference type="EMBL" id="RXK56802.1"/>
    </source>
</evidence>
<keyword evidence="1" id="KW-0732">Signal</keyword>
<dbReference type="EMBL" id="SDHX01000001">
    <property type="protein sequence ID" value="RXK56802.1"/>
    <property type="molecule type" value="Genomic_DNA"/>
</dbReference>
<accession>A0A4Q1CCZ8</accession>
<dbReference type="AlphaFoldDB" id="A0A4Q1CCZ8"/>
<dbReference type="OrthoDB" id="286169at2"/>
<comment type="caution">
    <text evidence="2">The sequence shown here is derived from an EMBL/GenBank/DDBJ whole genome shotgun (WGS) entry which is preliminary data.</text>
</comment>